<protein>
    <submittedName>
        <fullName evidence="1">Uncharacterized protein</fullName>
    </submittedName>
</protein>
<dbReference type="OrthoDB" id="270568at2759"/>
<dbReference type="InParanoid" id="A0A1X7TCD6"/>
<reference evidence="1" key="1">
    <citation type="submission" date="2017-05" db="UniProtKB">
        <authorList>
            <consortium name="EnsemblMetazoa"/>
        </authorList>
    </citation>
    <scope>IDENTIFICATION</scope>
</reference>
<organism evidence="1">
    <name type="scientific">Amphimedon queenslandica</name>
    <name type="common">Sponge</name>
    <dbReference type="NCBI Taxonomy" id="400682"/>
    <lineage>
        <taxon>Eukaryota</taxon>
        <taxon>Metazoa</taxon>
        <taxon>Porifera</taxon>
        <taxon>Demospongiae</taxon>
        <taxon>Heteroscleromorpha</taxon>
        <taxon>Haplosclerida</taxon>
        <taxon>Niphatidae</taxon>
        <taxon>Amphimedon</taxon>
    </lineage>
</organism>
<sequence>RIFRLIFRHSVCKATHWTETFIATEKWIPKLNQYKCKKVNHKNTEPFTPLLIER</sequence>
<accession>A0A1X7TCD6</accession>
<name>A0A1X7TCD6_AMPQE</name>
<dbReference type="EnsemblMetazoa" id="Aqu2.1.12221_001">
    <property type="protein sequence ID" value="Aqu2.1.12221_001"/>
    <property type="gene ID" value="Aqu2.1.12221"/>
</dbReference>
<evidence type="ECO:0000313" key="1">
    <source>
        <dbReference type="EnsemblMetazoa" id="Aqu2.1.12221_001"/>
    </source>
</evidence>
<dbReference type="AlphaFoldDB" id="A0A1X7TCD6"/>
<proteinExistence type="predicted"/>